<feature type="transmembrane region" description="Helical" evidence="2">
    <location>
        <begin position="207"/>
        <end position="223"/>
    </location>
</feature>
<gene>
    <name evidence="3" type="ORF">KP79_PYT01829</name>
</gene>
<feature type="transmembrane region" description="Helical" evidence="2">
    <location>
        <begin position="80"/>
        <end position="103"/>
    </location>
</feature>
<evidence type="ECO:0000256" key="1">
    <source>
        <dbReference type="SAM" id="MobiDB-lite"/>
    </source>
</evidence>
<evidence type="ECO:0008006" key="5">
    <source>
        <dbReference type="Google" id="ProtNLM"/>
    </source>
</evidence>
<feature type="transmembrane region" description="Helical" evidence="2">
    <location>
        <begin position="43"/>
        <end position="60"/>
    </location>
</feature>
<keyword evidence="2" id="KW-1133">Transmembrane helix</keyword>
<evidence type="ECO:0000313" key="3">
    <source>
        <dbReference type="EMBL" id="OWF43721.1"/>
    </source>
</evidence>
<dbReference type="AlphaFoldDB" id="A0A210Q4T3"/>
<keyword evidence="2" id="KW-0472">Membrane</keyword>
<name>A0A210Q4T3_MIZYE</name>
<keyword evidence="4" id="KW-1185">Reference proteome</keyword>
<protein>
    <recommendedName>
        <fullName evidence="5">Transmembrane protein</fullName>
    </recommendedName>
</protein>
<feature type="region of interest" description="Disordered" evidence="1">
    <location>
        <begin position="286"/>
        <end position="332"/>
    </location>
</feature>
<organism evidence="3 4">
    <name type="scientific">Mizuhopecten yessoensis</name>
    <name type="common">Japanese scallop</name>
    <name type="synonym">Patinopecten yessoensis</name>
    <dbReference type="NCBI Taxonomy" id="6573"/>
    <lineage>
        <taxon>Eukaryota</taxon>
        <taxon>Metazoa</taxon>
        <taxon>Spiralia</taxon>
        <taxon>Lophotrochozoa</taxon>
        <taxon>Mollusca</taxon>
        <taxon>Bivalvia</taxon>
        <taxon>Autobranchia</taxon>
        <taxon>Pteriomorphia</taxon>
        <taxon>Pectinida</taxon>
        <taxon>Pectinoidea</taxon>
        <taxon>Pectinidae</taxon>
        <taxon>Mizuhopecten</taxon>
    </lineage>
</organism>
<evidence type="ECO:0000256" key="2">
    <source>
        <dbReference type="SAM" id="Phobius"/>
    </source>
</evidence>
<dbReference type="Proteomes" id="UP000242188">
    <property type="component" value="Unassembled WGS sequence"/>
</dbReference>
<reference evidence="3 4" key="1">
    <citation type="journal article" date="2017" name="Nat. Ecol. Evol.">
        <title>Scallop genome provides insights into evolution of bilaterian karyotype and development.</title>
        <authorList>
            <person name="Wang S."/>
            <person name="Zhang J."/>
            <person name="Jiao W."/>
            <person name="Li J."/>
            <person name="Xun X."/>
            <person name="Sun Y."/>
            <person name="Guo X."/>
            <person name="Huan P."/>
            <person name="Dong B."/>
            <person name="Zhang L."/>
            <person name="Hu X."/>
            <person name="Sun X."/>
            <person name="Wang J."/>
            <person name="Zhao C."/>
            <person name="Wang Y."/>
            <person name="Wang D."/>
            <person name="Huang X."/>
            <person name="Wang R."/>
            <person name="Lv J."/>
            <person name="Li Y."/>
            <person name="Zhang Z."/>
            <person name="Liu B."/>
            <person name="Lu W."/>
            <person name="Hui Y."/>
            <person name="Liang J."/>
            <person name="Zhou Z."/>
            <person name="Hou R."/>
            <person name="Li X."/>
            <person name="Liu Y."/>
            <person name="Li H."/>
            <person name="Ning X."/>
            <person name="Lin Y."/>
            <person name="Zhao L."/>
            <person name="Xing Q."/>
            <person name="Dou J."/>
            <person name="Li Y."/>
            <person name="Mao J."/>
            <person name="Guo H."/>
            <person name="Dou H."/>
            <person name="Li T."/>
            <person name="Mu C."/>
            <person name="Jiang W."/>
            <person name="Fu Q."/>
            <person name="Fu X."/>
            <person name="Miao Y."/>
            <person name="Liu J."/>
            <person name="Yu Q."/>
            <person name="Li R."/>
            <person name="Liao H."/>
            <person name="Li X."/>
            <person name="Kong Y."/>
            <person name="Jiang Z."/>
            <person name="Chourrout D."/>
            <person name="Li R."/>
            <person name="Bao Z."/>
        </authorList>
    </citation>
    <scope>NUCLEOTIDE SEQUENCE [LARGE SCALE GENOMIC DNA]</scope>
    <source>
        <strain evidence="3 4">PY_sf001</strain>
    </source>
</reference>
<comment type="caution">
    <text evidence="3">The sequence shown here is derived from an EMBL/GenBank/DDBJ whole genome shotgun (WGS) entry which is preliminary data.</text>
</comment>
<feature type="transmembrane region" description="Helical" evidence="2">
    <location>
        <begin position="235"/>
        <end position="255"/>
    </location>
</feature>
<feature type="transmembrane region" description="Helical" evidence="2">
    <location>
        <begin position="6"/>
        <end position="31"/>
    </location>
</feature>
<sequence>MILQWYSVISYVFLILVAFIQMVSLAILCRCSRRLFGFRYQQMKIIFVWTLLQYLFRLVFEICYHFPMEDQNVLCWTLRLCIEVTTCLAWIKVAIIAGYYYTVLKTKSDGMGGRCNGCLCLTNWCAPVLPILFYSVSFYSTDFYQTDECWRGGTAHILNIFEFVDHAFLLMGTLFFLGANYFYIWWERPETLLVLSGHVPNIKEKNNLVSVFIIVALLAEIPISVRAFDSQTHDVLVVASWGVIGLAASLCFCFLDSEIQRAFFAKGDGSLASSAGSQGSDINLTQDDVLANTKPSPIEFPGKSRRDPDYSGAGTLSLRSWSSDEESYDKSI</sequence>
<evidence type="ECO:0000313" key="4">
    <source>
        <dbReference type="Proteomes" id="UP000242188"/>
    </source>
</evidence>
<keyword evidence="2" id="KW-0812">Transmembrane</keyword>
<feature type="transmembrane region" description="Helical" evidence="2">
    <location>
        <begin position="167"/>
        <end position="186"/>
    </location>
</feature>
<dbReference type="EMBL" id="NEDP02005022">
    <property type="protein sequence ID" value="OWF43721.1"/>
    <property type="molecule type" value="Genomic_DNA"/>
</dbReference>
<proteinExistence type="predicted"/>
<accession>A0A210Q4T3</accession>
<feature type="transmembrane region" description="Helical" evidence="2">
    <location>
        <begin position="115"/>
        <end position="136"/>
    </location>
</feature>
<feature type="compositionally biased region" description="Acidic residues" evidence="1">
    <location>
        <begin position="323"/>
        <end position="332"/>
    </location>
</feature>